<dbReference type="Gene3D" id="3.30.420.40">
    <property type="match status" value="2"/>
</dbReference>
<evidence type="ECO:0000256" key="1">
    <source>
        <dbReference type="ARBA" id="ARBA00004496"/>
    </source>
</evidence>
<sequence length="326" mass="34451">MAFITVDIGSSQTRIQVGSEPILVVASEAAYDLDRKEVRVIGAKASEEVLRSGSKAKLVKIMRQGAPADPEAVSGFLKLALRSIGIRSFARSEVLFAATTHASQLDTASLKRCFEDLNAKPVTPLETPIAATAGINEDVLGEIGTMTVVVGESLVEAGIVSFGKLAARATSPAGIASLRNAIRESVKITCDLVISEEVANDILTQLVDVQRGHRGAQAKIWGRSLANGESESGIITEDVIFDAIVPSLDLITQTIIDCISSAPNQLVTDVADRGLWLLGGGARLVGLAAELERRLGVQVHSIDEPELAVIRGLSVVHATAPAKIYW</sequence>
<accession>A0ABV3Y2B2</accession>
<keyword evidence="3" id="KW-0547">Nucleotide-binding</keyword>
<evidence type="ECO:0000256" key="5">
    <source>
        <dbReference type="ARBA" id="ARBA00022960"/>
    </source>
</evidence>
<evidence type="ECO:0000256" key="3">
    <source>
        <dbReference type="ARBA" id="ARBA00022741"/>
    </source>
</evidence>
<dbReference type="PRINTS" id="PR01652">
    <property type="entry name" value="SHAPEPROTEIN"/>
</dbReference>
<dbReference type="InterPro" id="IPR043129">
    <property type="entry name" value="ATPase_NBD"/>
</dbReference>
<protein>
    <submittedName>
        <fullName evidence="7">Rod shape-determining protein</fullName>
    </submittedName>
</protein>
<dbReference type="EMBL" id="JBFSHR010000022">
    <property type="protein sequence ID" value="MEX6429698.1"/>
    <property type="molecule type" value="Genomic_DNA"/>
</dbReference>
<dbReference type="SUPFAM" id="SSF53067">
    <property type="entry name" value="Actin-like ATPase domain"/>
    <property type="match status" value="1"/>
</dbReference>
<dbReference type="Pfam" id="PF06723">
    <property type="entry name" value="MreB_Mbl"/>
    <property type="match status" value="1"/>
</dbReference>
<keyword evidence="4" id="KW-0067">ATP-binding</keyword>
<proteinExistence type="inferred from homology"/>
<keyword evidence="8" id="KW-1185">Reference proteome</keyword>
<dbReference type="Proteomes" id="UP001560267">
    <property type="component" value="Unassembled WGS sequence"/>
</dbReference>
<reference evidence="7 8" key="1">
    <citation type="submission" date="2024-07" db="EMBL/GenBank/DDBJ databases">
        <title>Draft Genome Sequence of Ferrimicrobium acidiphilum Strain YE2023, Isolated from a Pulp of Bioleach Reactor.</title>
        <authorList>
            <person name="Elkina Y.A."/>
            <person name="Bulaeva A.G."/>
            <person name="Beletsky A.V."/>
            <person name="Mardanov A.V."/>
        </authorList>
    </citation>
    <scope>NUCLEOTIDE SEQUENCE [LARGE SCALE GENOMIC DNA]</scope>
    <source>
        <strain evidence="7 8">YE2023</strain>
    </source>
</reference>
<evidence type="ECO:0000256" key="6">
    <source>
        <dbReference type="ARBA" id="ARBA00023458"/>
    </source>
</evidence>
<keyword evidence="5" id="KW-0133">Cell shape</keyword>
<evidence type="ECO:0000256" key="4">
    <source>
        <dbReference type="ARBA" id="ARBA00022840"/>
    </source>
</evidence>
<dbReference type="InterPro" id="IPR004753">
    <property type="entry name" value="MreB"/>
</dbReference>
<evidence type="ECO:0000256" key="2">
    <source>
        <dbReference type="ARBA" id="ARBA00022490"/>
    </source>
</evidence>
<name>A0ABV3Y2B2_9ACTN</name>
<dbReference type="PANTHER" id="PTHR42749">
    <property type="entry name" value="CELL SHAPE-DETERMINING PROTEIN MREB"/>
    <property type="match status" value="1"/>
</dbReference>
<comment type="caution">
    <text evidence="7">The sequence shown here is derived from an EMBL/GenBank/DDBJ whole genome shotgun (WGS) entry which is preliminary data.</text>
</comment>
<gene>
    <name evidence="7" type="ORF">AB6A68_07580</name>
</gene>
<evidence type="ECO:0000313" key="7">
    <source>
        <dbReference type="EMBL" id="MEX6429698.1"/>
    </source>
</evidence>
<comment type="similarity">
    <text evidence="6">Belongs to the FtsA/MreB family.</text>
</comment>
<keyword evidence="2" id="KW-0963">Cytoplasm</keyword>
<dbReference type="RefSeq" id="WP_298405547.1">
    <property type="nucleotide sequence ID" value="NZ_JBFSHR010000022.1"/>
</dbReference>
<dbReference type="InterPro" id="IPR056546">
    <property type="entry name" value="MreB_MamK-like"/>
</dbReference>
<dbReference type="PANTHER" id="PTHR42749:SF1">
    <property type="entry name" value="CELL SHAPE-DETERMINING PROTEIN MREB"/>
    <property type="match status" value="1"/>
</dbReference>
<comment type="subcellular location">
    <subcellularLocation>
        <location evidence="1">Cytoplasm</location>
    </subcellularLocation>
</comment>
<evidence type="ECO:0000313" key="8">
    <source>
        <dbReference type="Proteomes" id="UP001560267"/>
    </source>
</evidence>
<organism evidence="7 8">
    <name type="scientific">Ferrimicrobium acidiphilum</name>
    <dbReference type="NCBI Taxonomy" id="121039"/>
    <lineage>
        <taxon>Bacteria</taxon>
        <taxon>Bacillati</taxon>
        <taxon>Actinomycetota</taxon>
        <taxon>Acidimicrobiia</taxon>
        <taxon>Acidimicrobiales</taxon>
        <taxon>Acidimicrobiaceae</taxon>
        <taxon>Ferrimicrobium</taxon>
    </lineage>
</organism>